<evidence type="ECO:0000313" key="2">
    <source>
        <dbReference type="Proteomes" id="UP000248168"/>
    </source>
</evidence>
<dbReference type="Proteomes" id="UP000248168">
    <property type="component" value="Unassembled WGS sequence"/>
</dbReference>
<dbReference type="EMBL" id="OUNR01000012">
    <property type="protein sequence ID" value="SPP65063.1"/>
    <property type="molecule type" value="Genomic_DNA"/>
</dbReference>
<proteinExistence type="predicted"/>
<accession>A0A330L5L6</accession>
<reference evidence="2" key="1">
    <citation type="submission" date="2018-04" db="EMBL/GenBank/DDBJ databases">
        <authorList>
            <person name="Lucker S."/>
            <person name="Sakoula D."/>
        </authorList>
    </citation>
    <scope>NUCLEOTIDE SEQUENCE [LARGE SCALE GENOMIC DNA]</scope>
</reference>
<sequence length="52" mass="5790">MEADDAEVLREAWAKAGGLPCPHDSREKEFYLGSDTSAEICVRCGKSFWRGN</sequence>
<dbReference type="AlphaFoldDB" id="A0A330L5L6"/>
<evidence type="ECO:0000313" key="1">
    <source>
        <dbReference type="EMBL" id="SPP65063.1"/>
    </source>
</evidence>
<protein>
    <submittedName>
        <fullName evidence="1">Uncharacterized protein</fullName>
    </submittedName>
</protein>
<dbReference type="InParanoid" id="A0A330L5L6"/>
<organism evidence="1 2">
    <name type="scientific">Nitrospira lenta</name>
    <dbReference type="NCBI Taxonomy" id="1436998"/>
    <lineage>
        <taxon>Bacteria</taxon>
        <taxon>Pseudomonadati</taxon>
        <taxon>Nitrospirota</taxon>
        <taxon>Nitrospiria</taxon>
        <taxon>Nitrospirales</taxon>
        <taxon>Nitrospiraceae</taxon>
        <taxon>Nitrospira</taxon>
    </lineage>
</organism>
<keyword evidence="2" id="KW-1185">Reference proteome</keyword>
<name>A0A330L5L6_9BACT</name>
<gene>
    <name evidence="1" type="ORF">NITLEN_20703</name>
</gene>